<feature type="domain" description="RRM" evidence="3">
    <location>
        <begin position="238"/>
        <end position="315"/>
    </location>
</feature>
<name>A0AAV8VZ87_9CUCU</name>
<dbReference type="AlphaFoldDB" id="A0AAV8VZ87"/>
<dbReference type="Pfam" id="PF00076">
    <property type="entry name" value="RRM_1"/>
    <property type="match status" value="3"/>
</dbReference>
<dbReference type="EMBL" id="JANEYG010000016">
    <property type="protein sequence ID" value="KAJ8919636.1"/>
    <property type="molecule type" value="Genomic_DNA"/>
</dbReference>
<dbReference type="SMART" id="SM00360">
    <property type="entry name" value="RRM"/>
    <property type="match status" value="7"/>
</dbReference>
<keyword evidence="5" id="KW-1185">Reference proteome</keyword>
<feature type="domain" description="RRM" evidence="3">
    <location>
        <begin position="63"/>
        <end position="141"/>
    </location>
</feature>
<gene>
    <name evidence="4" type="ORF">NQ315_006162</name>
</gene>
<organism evidence="4 5">
    <name type="scientific">Exocentrus adspersus</name>
    <dbReference type="NCBI Taxonomy" id="1586481"/>
    <lineage>
        <taxon>Eukaryota</taxon>
        <taxon>Metazoa</taxon>
        <taxon>Ecdysozoa</taxon>
        <taxon>Arthropoda</taxon>
        <taxon>Hexapoda</taxon>
        <taxon>Insecta</taxon>
        <taxon>Pterygota</taxon>
        <taxon>Neoptera</taxon>
        <taxon>Endopterygota</taxon>
        <taxon>Coleoptera</taxon>
        <taxon>Polyphaga</taxon>
        <taxon>Cucujiformia</taxon>
        <taxon>Chrysomeloidea</taxon>
        <taxon>Cerambycidae</taxon>
        <taxon>Lamiinae</taxon>
        <taxon>Acanthocinini</taxon>
        <taxon>Exocentrus</taxon>
    </lineage>
</organism>
<protein>
    <recommendedName>
        <fullName evidence="3">RRM domain-containing protein</fullName>
    </recommendedName>
</protein>
<comment type="caution">
    <text evidence="4">The sequence shown here is derived from an EMBL/GenBank/DDBJ whole genome shotgun (WGS) entry which is preliminary data.</text>
</comment>
<dbReference type="PROSITE" id="PS50102">
    <property type="entry name" value="RRM"/>
    <property type="match status" value="5"/>
</dbReference>
<feature type="domain" description="RRM" evidence="3">
    <location>
        <begin position="143"/>
        <end position="225"/>
    </location>
</feature>
<dbReference type="FunFam" id="3.30.70.330:FF:000022">
    <property type="entry name" value="APOBEC1 complementation factor isoform X1"/>
    <property type="match status" value="1"/>
</dbReference>
<dbReference type="PANTHER" id="PTHR21245">
    <property type="entry name" value="HETEROGENEOUS NUCLEAR RIBONUCLEOPROTEIN"/>
    <property type="match status" value="1"/>
</dbReference>
<evidence type="ECO:0000256" key="2">
    <source>
        <dbReference type="PROSITE-ProRule" id="PRU00176"/>
    </source>
</evidence>
<keyword evidence="1 2" id="KW-0694">RNA-binding</keyword>
<feature type="domain" description="RRM" evidence="3">
    <location>
        <begin position="591"/>
        <end position="668"/>
    </location>
</feature>
<evidence type="ECO:0000313" key="5">
    <source>
        <dbReference type="Proteomes" id="UP001159042"/>
    </source>
</evidence>
<dbReference type="Gene3D" id="3.30.70.330">
    <property type="match status" value="7"/>
</dbReference>
<dbReference type="GO" id="GO:0003723">
    <property type="term" value="F:RNA binding"/>
    <property type="evidence" value="ECO:0007669"/>
    <property type="project" value="UniProtKB-UniRule"/>
</dbReference>
<evidence type="ECO:0000313" key="4">
    <source>
        <dbReference type="EMBL" id="KAJ8919636.1"/>
    </source>
</evidence>
<dbReference type="InterPro" id="IPR012677">
    <property type="entry name" value="Nucleotide-bd_a/b_plait_sf"/>
</dbReference>
<evidence type="ECO:0000256" key="1">
    <source>
        <dbReference type="ARBA" id="ARBA00022884"/>
    </source>
</evidence>
<accession>A0AAV8VZ87</accession>
<feature type="domain" description="RRM" evidence="3">
    <location>
        <begin position="332"/>
        <end position="402"/>
    </location>
</feature>
<dbReference type="SUPFAM" id="SSF54928">
    <property type="entry name" value="RNA-binding domain, RBD"/>
    <property type="match status" value="5"/>
</dbReference>
<dbReference type="CDD" id="cd12249">
    <property type="entry name" value="RRM1_hnRNPR_like"/>
    <property type="match status" value="1"/>
</dbReference>
<sequence>MVILQEVKTYSESPTNCLRRRSDLSKKLWVFAQKNGYQIIQTNGQRVYEPSASKNVKPPPRGCEIFIGKLHKNLYEDELIPLFETIGPLYKFRLMLDFREQTRGYAFATYFCRAHAEQAVRQLDGYQIRNGLKIGVFMSVDNRRLYLGNLPTSVTRLELKETLYRYVDGITDIIMYSDYVRPELNRGFAFVEFENHRLAAMARRQFAPENLVVWGQPLYVDWADPLPEVHPDIMAKVSVLYMKNIPIEYSSEQVHAILRDIVGTHLLRKVHKIQNFAFIHFINRRSAEFALHKLADLVMVGKLGQHYIRLEWARPRRFSKQWRYNSPPQNFCTLFIGGIPTYKRKDEVWQELCSQGVKNIVDVIMYRSYSNRAENRGFVFVEFKTHEEAAYFRAKFGKKLKLWNISVVVDWSIPVPQVDECIMNQVKIIYLRNLDVCETREQVQATVLQFTSKSTIEKVYKFKNYAFIHVVTREYAEHLLQCLQSYYKERDPLVEVKWAQPSSKYTTQDYRHQKVSVCPDLLENRNISEDDLAVVPRNIGINSIHDLLFLHLLQHRMVCSKGDFTTNYVTAQVNGQLISTLKINCRPKRGTEIFIKRIPRDALLQDVLELVITCGDVYQVRLLMDFSGYNRGYCFVTYLEMNSARKAVVALNGSEIKSSKIVVKLSFDNNKLEMRGIPFKISREDVFRTMIGIIGTGLRQVITFRSNNDNATNNNGRVCVLKYDTHRNALEARRKVWPRLTLWNRQIEIDWAIPHEILNSKRLYFRNIPAGTTKLQIYEELTKYINIETLLNMFLQEELGYFLFTSESTAYNAFVKLRDIRICGRVLEFSFSRFVAKYVYLLGLLL</sequence>
<dbReference type="InterPro" id="IPR000504">
    <property type="entry name" value="RRM_dom"/>
</dbReference>
<dbReference type="Proteomes" id="UP001159042">
    <property type="component" value="Unassembled WGS sequence"/>
</dbReference>
<proteinExistence type="predicted"/>
<dbReference type="InterPro" id="IPR035979">
    <property type="entry name" value="RBD_domain_sf"/>
</dbReference>
<reference evidence="4 5" key="1">
    <citation type="journal article" date="2023" name="Insect Mol. Biol.">
        <title>Genome sequencing provides insights into the evolution of gene families encoding plant cell wall-degrading enzymes in longhorned beetles.</title>
        <authorList>
            <person name="Shin N.R."/>
            <person name="Okamura Y."/>
            <person name="Kirsch R."/>
            <person name="Pauchet Y."/>
        </authorList>
    </citation>
    <scope>NUCLEOTIDE SEQUENCE [LARGE SCALE GENOMIC DNA]</scope>
    <source>
        <strain evidence="4">EAD_L_NR</strain>
    </source>
</reference>
<evidence type="ECO:0000259" key="3">
    <source>
        <dbReference type="PROSITE" id="PS50102"/>
    </source>
</evidence>